<dbReference type="Proteomes" id="UP000092445">
    <property type="component" value="Unassembled WGS sequence"/>
</dbReference>
<keyword evidence="2" id="KW-1185">Reference proteome</keyword>
<sequence length="171" mass="18745">MASSSSHGIVISSSTYVISNNFISRPALLVAIREIVNGAAHRYSERKATQFAVSQPPTVRAVLTESSQVDGQKKNVSRCISVIRPSTSNQFAVIPTPNGDEEVDDNNNGIQMTPKPPPVYIPDVVDEKENSVMLKTVRSLTLRVAVIPKFQAVYMRESFQGQGESDLTHMK</sequence>
<reference evidence="1" key="2">
    <citation type="submission" date="2020-05" db="UniProtKB">
        <authorList>
            <consortium name="EnsemblMetazoa"/>
        </authorList>
    </citation>
    <scope>IDENTIFICATION</scope>
    <source>
        <strain evidence="1">IAEA</strain>
    </source>
</reference>
<reference evidence="2" key="1">
    <citation type="submission" date="2014-03" db="EMBL/GenBank/DDBJ databases">
        <authorList>
            <person name="Aksoy S."/>
            <person name="Warren W."/>
            <person name="Wilson R.K."/>
        </authorList>
    </citation>
    <scope>NUCLEOTIDE SEQUENCE [LARGE SCALE GENOMIC DNA]</scope>
    <source>
        <strain evidence="2">IAEA</strain>
    </source>
</reference>
<evidence type="ECO:0000313" key="2">
    <source>
        <dbReference type="Proteomes" id="UP000092445"/>
    </source>
</evidence>
<accession>A0A1B0AE71</accession>
<dbReference type="AlphaFoldDB" id="A0A1B0AE71"/>
<proteinExistence type="predicted"/>
<dbReference type="EnsemblMetazoa" id="GPAI042901-RA">
    <property type="protein sequence ID" value="GPAI042901-PA"/>
    <property type="gene ID" value="GPAI042901"/>
</dbReference>
<name>A0A1B0AE71_GLOPL</name>
<dbReference type="VEuPathDB" id="VectorBase:GPAI042901"/>
<evidence type="ECO:0000313" key="1">
    <source>
        <dbReference type="EnsemblMetazoa" id="GPAI042901-PA"/>
    </source>
</evidence>
<organism evidence="1 2">
    <name type="scientific">Glossina pallidipes</name>
    <name type="common">Tsetse fly</name>
    <dbReference type="NCBI Taxonomy" id="7398"/>
    <lineage>
        <taxon>Eukaryota</taxon>
        <taxon>Metazoa</taxon>
        <taxon>Ecdysozoa</taxon>
        <taxon>Arthropoda</taxon>
        <taxon>Hexapoda</taxon>
        <taxon>Insecta</taxon>
        <taxon>Pterygota</taxon>
        <taxon>Neoptera</taxon>
        <taxon>Endopterygota</taxon>
        <taxon>Diptera</taxon>
        <taxon>Brachycera</taxon>
        <taxon>Muscomorpha</taxon>
        <taxon>Hippoboscoidea</taxon>
        <taxon>Glossinidae</taxon>
        <taxon>Glossina</taxon>
    </lineage>
</organism>
<protein>
    <submittedName>
        <fullName evidence="1">Uncharacterized protein</fullName>
    </submittedName>
</protein>